<dbReference type="Proteomes" id="UP000615026">
    <property type="component" value="Unassembled WGS sequence"/>
</dbReference>
<dbReference type="RefSeq" id="WP_193995698.1">
    <property type="nucleotide sequence ID" value="NZ_JADEXP010000325.1"/>
</dbReference>
<evidence type="ECO:0000313" key="2">
    <source>
        <dbReference type="Proteomes" id="UP000615026"/>
    </source>
</evidence>
<keyword evidence="2" id="KW-1185">Reference proteome</keyword>
<dbReference type="Gene3D" id="3.40.50.1460">
    <property type="match status" value="1"/>
</dbReference>
<dbReference type="EMBL" id="JADEXP010000325">
    <property type="protein sequence ID" value="MBE9069813.1"/>
    <property type="molecule type" value="Genomic_DNA"/>
</dbReference>
<comment type="caution">
    <text evidence="1">The sequence shown here is derived from an EMBL/GenBank/DDBJ whole genome shotgun (WGS) entry which is preliminary data.</text>
</comment>
<gene>
    <name evidence="1" type="ORF">IQ260_24525</name>
</gene>
<name>A0A928ZYP0_LEPEC</name>
<dbReference type="AlphaFoldDB" id="A0A928ZYP0"/>
<evidence type="ECO:0008006" key="3">
    <source>
        <dbReference type="Google" id="ProtNLM"/>
    </source>
</evidence>
<organism evidence="1 2">
    <name type="scientific">Leptolyngbya cf. ectocarpi LEGE 11479</name>
    <dbReference type="NCBI Taxonomy" id="1828722"/>
    <lineage>
        <taxon>Bacteria</taxon>
        <taxon>Bacillati</taxon>
        <taxon>Cyanobacteriota</taxon>
        <taxon>Cyanophyceae</taxon>
        <taxon>Leptolyngbyales</taxon>
        <taxon>Leptolyngbyaceae</taxon>
        <taxon>Leptolyngbya group</taxon>
        <taxon>Leptolyngbya</taxon>
    </lineage>
</organism>
<proteinExistence type="predicted"/>
<accession>A0A928ZYP0</accession>
<sequence length="403" mass="44660">MGSKHILLVGVSAGELATEHGEGSPAIANVTALKETFLELEELRQDQITTLINPTLKELRHAIVVMTYRCRRGDVCLIYYTGCGVMDTTGTFYLPAHDTQLEAITTTAVSSDYIRQVLPSTKDNLQRAMILDCLWGALPPQSEQSQSQRRNPVQEVGQIGDRAIEQAAPPVHQGARLADCNCTLLTAMGSATNPWPITDRGLSLYTQSLVEGMASGLADVDADGGISSRDLQTYLEQTLAMANTQLLPIATYGDDAHRPMLPVPTYSPEREYRRSVEDYAHRHRGYIPPECRDILEFLRHQLGITQGQSQAIEAKVMAPYAKHRENCDRYRHALTTALALENPLDQPLKKWLRHLQGDLALSHQDVSTIEAQILDQPHTHSRLPQWLTPVDLPQLPASSPNGH</sequence>
<protein>
    <recommendedName>
        <fullName evidence="3">Caspase family protein</fullName>
    </recommendedName>
</protein>
<reference evidence="1" key="1">
    <citation type="submission" date="2020-10" db="EMBL/GenBank/DDBJ databases">
        <authorList>
            <person name="Castelo-Branco R."/>
            <person name="Eusebio N."/>
            <person name="Adriana R."/>
            <person name="Vieira A."/>
            <person name="Brugerolle De Fraissinette N."/>
            <person name="Rezende De Castro R."/>
            <person name="Schneider M.P."/>
            <person name="Vasconcelos V."/>
            <person name="Leao P.N."/>
        </authorList>
    </citation>
    <scope>NUCLEOTIDE SEQUENCE</scope>
    <source>
        <strain evidence="1">LEGE 11479</strain>
    </source>
</reference>
<evidence type="ECO:0000313" key="1">
    <source>
        <dbReference type="EMBL" id="MBE9069813.1"/>
    </source>
</evidence>